<feature type="domain" description="JAB1/MPN/MOV34 metalloenzyme" evidence="2">
    <location>
        <begin position="3"/>
        <end position="94"/>
    </location>
</feature>
<protein>
    <recommendedName>
        <fullName evidence="2">JAB1/MPN/MOV34 metalloenzyme domain-containing protein</fullName>
    </recommendedName>
</protein>
<sequence length="313" mass="35144">MNSVESASISPVAMLSMADHINRTNASTTKSPKVFGFLLGTIKDKIVNILHSVELPYAEGTDPKKGRSVDVFFLRDRIEQCLMVYPEYKVVGWYGDYDVNGEGHDIEVMDKQIGDEAKSELCILLLNFGVGGYNPVSGSNKNIVSGNNSMENFIKAYKKTNESDKTKHKFSKINCFVNSASSEYANVVIDHLNHIADSNSDEKYAKNKKNIDTLTQTRDSINKLADNLLLIHEFVKNAQANDNNPQTSFITRKIEELVYNYQKGSKTLDSLDKQTDSLVIDALSTLTSKGNILEKIVEINSMENEMKKRKEFF</sequence>
<dbReference type="Pfam" id="PF01398">
    <property type="entry name" value="JAB"/>
    <property type="match status" value="1"/>
</dbReference>
<organism evidence="3 4">
    <name type="scientific">Furculomyces boomerangus</name>
    <dbReference type="NCBI Taxonomy" id="61424"/>
    <lineage>
        <taxon>Eukaryota</taxon>
        <taxon>Fungi</taxon>
        <taxon>Fungi incertae sedis</taxon>
        <taxon>Zoopagomycota</taxon>
        <taxon>Kickxellomycotina</taxon>
        <taxon>Harpellomycetes</taxon>
        <taxon>Harpellales</taxon>
        <taxon>Harpellaceae</taxon>
        <taxon>Furculomyces</taxon>
    </lineage>
</organism>
<dbReference type="EMBL" id="MBFT01000026">
    <property type="protein sequence ID" value="PVU99639.1"/>
    <property type="molecule type" value="Genomic_DNA"/>
</dbReference>
<dbReference type="GO" id="GO:0008180">
    <property type="term" value="C:COP9 signalosome"/>
    <property type="evidence" value="ECO:0007669"/>
    <property type="project" value="TreeGrafter"/>
</dbReference>
<accession>A0A2T9Z4Z5</accession>
<name>A0A2T9Z4Z5_9FUNG</name>
<dbReference type="PANTHER" id="PTHR10540:SF8">
    <property type="entry name" value="COP9 SIGNALOSOME COMPLEX SUBUNIT 6"/>
    <property type="match status" value="1"/>
</dbReference>
<evidence type="ECO:0000313" key="4">
    <source>
        <dbReference type="Proteomes" id="UP000245699"/>
    </source>
</evidence>
<evidence type="ECO:0000259" key="2">
    <source>
        <dbReference type="Pfam" id="PF01398"/>
    </source>
</evidence>
<dbReference type="GO" id="GO:0008237">
    <property type="term" value="F:metallopeptidase activity"/>
    <property type="evidence" value="ECO:0007669"/>
    <property type="project" value="InterPro"/>
</dbReference>
<gene>
    <name evidence="3" type="ORF">BB559_000542</name>
</gene>
<comment type="similarity">
    <text evidence="1">Belongs to the peptidase M67A family. CSN6 subfamily.</text>
</comment>
<reference evidence="3 4" key="1">
    <citation type="journal article" date="2018" name="MBio">
        <title>Comparative Genomics Reveals the Core Gene Toolbox for the Fungus-Insect Symbiosis.</title>
        <authorList>
            <person name="Wang Y."/>
            <person name="Stata M."/>
            <person name="Wang W."/>
            <person name="Stajich J.E."/>
            <person name="White M.M."/>
            <person name="Moncalvo J.M."/>
        </authorList>
    </citation>
    <scope>NUCLEOTIDE SEQUENCE [LARGE SCALE GENOMIC DNA]</scope>
    <source>
        <strain evidence="3 4">AUS-77-4</strain>
    </source>
</reference>
<keyword evidence="4" id="KW-1185">Reference proteome</keyword>
<dbReference type="InterPro" id="IPR000555">
    <property type="entry name" value="JAMM/MPN+_dom"/>
</dbReference>
<evidence type="ECO:0000256" key="1">
    <source>
        <dbReference type="ARBA" id="ARBA00010893"/>
    </source>
</evidence>
<dbReference type="PANTHER" id="PTHR10540">
    <property type="entry name" value="EUKARYOTIC TRANSLATION INITIATION FACTOR 3 SUBUNIT F-RELATED"/>
    <property type="match status" value="1"/>
</dbReference>
<dbReference type="STRING" id="61424.A0A2T9Z4Z5"/>
<dbReference type="AlphaFoldDB" id="A0A2T9Z4Z5"/>
<dbReference type="Gene3D" id="3.40.140.10">
    <property type="entry name" value="Cytidine Deaminase, domain 2"/>
    <property type="match status" value="1"/>
</dbReference>
<comment type="caution">
    <text evidence="3">The sequence shown here is derived from an EMBL/GenBank/DDBJ whole genome shotgun (WGS) entry which is preliminary data.</text>
</comment>
<dbReference type="Proteomes" id="UP000245699">
    <property type="component" value="Unassembled WGS sequence"/>
</dbReference>
<evidence type="ECO:0000313" key="3">
    <source>
        <dbReference type="EMBL" id="PVU99639.1"/>
    </source>
</evidence>
<proteinExistence type="inferred from homology"/>